<dbReference type="GO" id="GO:0006281">
    <property type="term" value="P:DNA repair"/>
    <property type="evidence" value="ECO:0007669"/>
    <property type="project" value="TreeGrafter"/>
</dbReference>
<reference evidence="9" key="1">
    <citation type="submission" date="2007-12" db="EMBL/GenBank/DDBJ databases">
        <title>Annotation of Entamoeba dispar SAW760.</title>
        <authorList>
            <person name="Lorenzi H."/>
            <person name="Inman J."/>
            <person name="Schobel S."/>
            <person name="Amedeo P."/>
            <person name="Caler E."/>
        </authorList>
    </citation>
    <scope>NUCLEOTIDE SEQUENCE [LARGE SCALE GENOMIC DNA]</scope>
    <source>
        <strain evidence="9">ATCC PRA-260 / SAW760</strain>
    </source>
</reference>
<dbReference type="VEuPathDB" id="AmoebaDB:EDI_129300"/>
<evidence type="ECO:0000256" key="1">
    <source>
        <dbReference type="ARBA" id="ARBA00022741"/>
    </source>
</evidence>
<dbReference type="GO" id="GO:0016787">
    <property type="term" value="F:hydrolase activity"/>
    <property type="evidence" value="ECO:0007669"/>
    <property type="project" value="UniProtKB-KW"/>
</dbReference>
<dbReference type="InterPro" id="IPR038718">
    <property type="entry name" value="SNF2-like_sf"/>
</dbReference>
<keyword evidence="1" id="KW-0547">Nucleotide-binding</keyword>
<dbReference type="EMBL" id="DS550801">
    <property type="protein sequence ID" value="EDR22177.1"/>
    <property type="molecule type" value="Genomic_DNA"/>
</dbReference>
<dbReference type="OrthoDB" id="2801544at2759"/>
<dbReference type="eggNOG" id="KOG1000">
    <property type="taxonomic scope" value="Eukaryota"/>
</dbReference>
<feature type="domain" description="Helicase C-terminal" evidence="7">
    <location>
        <begin position="643"/>
        <end position="793"/>
    </location>
</feature>
<dbReference type="Gene3D" id="3.40.50.300">
    <property type="entry name" value="P-loop containing nucleotide triphosphate hydrolases"/>
    <property type="match status" value="1"/>
</dbReference>
<evidence type="ECO:0008006" key="10">
    <source>
        <dbReference type="Google" id="ProtNLM"/>
    </source>
</evidence>
<dbReference type="OMA" id="IPSQRGM"/>
<dbReference type="InterPro" id="IPR000330">
    <property type="entry name" value="SNF2_N"/>
</dbReference>
<dbReference type="SMART" id="SM00490">
    <property type="entry name" value="HELICc"/>
    <property type="match status" value="1"/>
</dbReference>
<organism evidence="9">
    <name type="scientific">Entamoeba dispar (strain ATCC PRA-260 / SAW760)</name>
    <dbReference type="NCBI Taxonomy" id="370354"/>
    <lineage>
        <taxon>Eukaryota</taxon>
        <taxon>Amoebozoa</taxon>
        <taxon>Evosea</taxon>
        <taxon>Archamoebae</taxon>
        <taxon>Mastigamoebida</taxon>
        <taxon>Entamoebidae</taxon>
        <taxon>Entamoeba</taxon>
    </lineage>
</organism>
<dbReference type="CDD" id="cd18793">
    <property type="entry name" value="SF2_C_SNF"/>
    <property type="match status" value="1"/>
</dbReference>
<dbReference type="GO" id="GO:0043596">
    <property type="term" value="C:nuclear replication fork"/>
    <property type="evidence" value="ECO:0007669"/>
    <property type="project" value="TreeGrafter"/>
</dbReference>
<dbReference type="InterPro" id="IPR027417">
    <property type="entry name" value="P-loop_NTPase"/>
</dbReference>
<dbReference type="GO" id="GO:0031297">
    <property type="term" value="P:replication fork processing"/>
    <property type="evidence" value="ECO:0007669"/>
    <property type="project" value="TreeGrafter"/>
</dbReference>
<keyword evidence="3" id="KW-0347">Helicase</keyword>
<dbReference type="InterPro" id="IPR014001">
    <property type="entry name" value="Helicase_ATP-bd"/>
</dbReference>
<dbReference type="RefSeq" id="XP_001741391.1">
    <property type="nucleotide sequence ID" value="XM_001741339.1"/>
</dbReference>
<feature type="domain" description="Helicase ATP-binding" evidence="6">
    <location>
        <begin position="377"/>
        <end position="532"/>
    </location>
</feature>
<evidence type="ECO:0000313" key="8">
    <source>
        <dbReference type="EMBL" id="EDR22177.1"/>
    </source>
</evidence>
<dbReference type="FunFam" id="3.40.50.10810:FF:000078">
    <property type="entry name" value="Helicase domain containing protein"/>
    <property type="match status" value="1"/>
</dbReference>
<protein>
    <recommendedName>
        <fullName evidence="10">Non-specific serine/threonine protein kinase</fullName>
    </recommendedName>
</protein>
<dbReference type="SUPFAM" id="SSF52540">
    <property type="entry name" value="P-loop containing nucleoside triphosphate hydrolases"/>
    <property type="match status" value="2"/>
</dbReference>
<feature type="region of interest" description="Disordered" evidence="5">
    <location>
        <begin position="37"/>
        <end position="78"/>
    </location>
</feature>
<evidence type="ECO:0000256" key="4">
    <source>
        <dbReference type="ARBA" id="ARBA00022840"/>
    </source>
</evidence>
<dbReference type="Proteomes" id="UP000008076">
    <property type="component" value="Unassembled WGS sequence"/>
</dbReference>
<dbReference type="Pfam" id="PF00271">
    <property type="entry name" value="Helicase_C"/>
    <property type="match status" value="1"/>
</dbReference>
<dbReference type="InterPro" id="IPR049730">
    <property type="entry name" value="SNF2/RAD54-like_C"/>
</dbReference>
<accession>B0ETJ2</accession>
<evidence type="ECO:0000256" key="2">
    <source>
        <dbReference type="ARBA" id="ARBA00022801"/>
    </source>
</evidence>
<evidence type="ECO:0000313" key="9">
    <source>
        <dbReference type="Proteomes" id="UP000008076"/>
    </source>
</evidence>
<dbReference type="KEGG" id="edi:EDI_129300"/>
<dbReference type="SMART" id="SM00487">
    <property type="entry name" value="DEXDc"/>
    <property type="match status" value="1"/>
</dbReference>
<keyword evidence="9" id="KW-1185">Reference proteome</keyword>
<keyword evidence="4" id="KW-0067">ATP-binding</keyword>
<dbReference type="InterPro" id="IPR001650">
    <property type="entry name" value="Helicase_C-like"/>
</dbReference>
<sequence length="881" mass="101149">MRNYTKNKNEKKKKNKILKTLFEVMTDKKPLLNIPSQRGMIRIPPPSQRGTSQKIHRSSVESKVISSQTNPTFKTPTKGDDFNIDATLALFDNDKQQTKIPTPITINQRKSTEKNPILTHTPSSHKIISIPKASQVQLNQRHNTQTLQKQLSHTTIVIPPKSPPVMTPIKAIPNKGLNHTTQFSSQKTIVIKPQSSQKINQPQQQAECKQKCVEEENFSLSHQTTPTLVPSVSASSSVIIHQRSSSSTLPTKSNLHERGGRVGMTNVIFTGEGDNEIHLNFSSNRFMDVKEQFKENHINFELLGKEKKEMKISFKDYQNALDICRKRPLLTCEPITKCVRDLLVLDGKEDQGDLNRYESIPIKLRNTMFEYQRIGVQFGLRKKGRLLIGDEMGLGKTLQALALVSAYPENEHILIITPNSLVYQWCDQIQRWLDVDPNDIAIYKPKDIEVPNTRFVVISYNSMANTQGNMFSHSFPMVICDECHFIKTDSSKRSKETLDVCKKAKQVIFLSGTPALSRPMELYNILSVLIKDIGTKESFGKRYCEETGTRYKNYLSMKNEKELKYLLTTVMIRRLKNDVLKELPPKIREKVYLGELDKNEYRECLEKMKKDLDNARGLKQKRQQVFELHRSTGLAKIPLIQAYLDDVLDSGIKKVVVFAHHRDVLDGIVYNLQRKKVQFIRIDGETKSENKKEFVDIFRDDDNCRVAVLSILAANCGLEFQKAALCIFAEMTFVPGEMLQAEDRLHRIGQQADSVKIEYLIANKSYDEQIWNTIEKKLDVVGKVLDGKSRELDHCIKDADIGEEEMGEFVKGMMEVIKSYDERKKLREEEEDRIEKRKLGKEELVQNKELQNEIDLLDDIGDDKTCSKSLSKFSKFQFEKK</sequence>
<evidence type="ECO:0000256" key="3">
    <source>
        <dbReference type="ARBA" id="ARBA00022806"/>
    </source>
</evidence>
<name>B0ETJ2_ENTDS</name>
<dbReference type="GO" id="GO:0004386">
    <property type="term" value="F:helicase activity"/>
    <property type="evidence" value="ECO:0007669"/>
    <property type="project" value="UniProtKB-KW"/>
</dbReference>
<evidence type="ECO:0000259" key="7">
    <source>
        <dbReference type="PROSITE" id="PS51194"/>
    </source>
</evidence>
<dbReference type="PANTHER" id="PTHR45766">
    <property type="entry name" value="DNA ANNEALING HELICASE AND ENDONUCLEASE ZRANB3 FAMILY MEMBER"/>
    <property type="match status" value="1"/>
</dbReference>
<keyword evidence="2" id="KW-0378">Hydrolase</keyword>
<dbReference type="Gene3D" id="3.40.50.10810">
    <property type="entry name" value="Tandem AAA-ATPase domain"/>
    <property type="match status" value="1"/>
</dbReference>
<gene>
    <name evidence="8" type="ORF">EDI_129300</name>
</gene>
<dbReference type="Pfam" id="PF00176">
    <property type="entry name" value="SNF2-rel_dom"/>
    <property type="match status" value="1"/>
</dbReference>
<dbReference type="PROSITE" id="PS51192">
    <property type="entry name" value="HELICASE_ATP_BIND_1"/>
    <property type="match status" value="1"/>
</dbReference>
<dbReference type="GO" id="GO:0005524">
    <property type="term" value="F:ATP binding"/>
    <property type="evidence" value="ECO:0007669"/>
    <property type="project" value="UniProtKB-KW"/>
</dbReference>
<dbReference type="GO" id="GO:0004520">
    <property type="term" value="F:DNA endonuclease activity"/>
    <property type="evidence" value="ECO:0007669"/>
    <property type="project" value="TreeGrafter"/>
</dbReference>
<proteinExistence type="predicted"/>
<dbReference type="GeneID" id="5914124"/>
<evidence type="ECO:0000259" key="6">
    <source>
        <dbReference type="PROSITE" id="PS51192"/>
    </source>
</evidence>
<evidence type="ECO:0000256" key="5">
    <source>
        <dbReference type="SAM" id="MobiDB-lite"/>
    </source>
</evidence>
<feature type="compositionally biased region" description="Polar residues" evidence="5">
    <location>
        <begin position="64"/>
        <end position="75"/>
    </location>
</feature>
<dbReference type="AlphaFoldDB" id="B0ETJ2"/>
<dbReference type="PANTHER" id="PTHR45766:SF3">
    <property type="entry name" value="DNA ANNEALING HELICASE AND ENDONUCLEASE ZRANB3"/>
    <property type="match status" value="1"/>
</dbReference>
<dbReference type="PROSITE" id="PS51194">
    <property type="entry name" value="HELICASE_CTER"/>
    <property type="match status" value="1"/>
</dbReference>